<dbReference type="AlphaFoldDB" id="A0A0F9DVG1"/>
<dbReference type="InterPro" id="IPR032466">
    <property type="entry name" value="Metal_Hydrolase"/>
</dbReference>
<gene>
    <name evidence="1" type="ORF">LCGC14_2501530</name>
</gene>
<accession>A0A0F9DVG1</accession>
<organism evidence="1">
    <name type="scientific">marine sediment metagenome</name>
    <dbReference type="NCBI Taxonomy" id="412755"/>
    <lineage>
        <taxon>unclassified sequences</taxon>
        <taxon>metagenomes</taxon>
        <taxon>ecological metagenomes</taxon>
    </lineage>
</organism>
<protein>
    <submittedName>
        <fullName evidence="1">Uncharacterized protein</fullName>
    </submittedName>
</protein>
<reference evidence="1" key="1">
    <citation type="journal article" date="2015" name="Nature">
        <title>Complex archaea that bridge the gap between prokaryotes and eukaryotes.</title>
        <authorList>
            <person name="Spang A."/>
            <person name="Saw J.H."/>
            <person name="Jorgensen S.L."/>
            <person name="Zaremba-Niedzwiedzka K."/>
            <person name="Martijn J."/>
            <person name="Lind A.E."/>
            <person name="van Eijk R."/>
            <person name="Schleper C."/>
            <person name="Guy L."/>
            <person name="Ettema T.J."/>
        </authorList>
    </citation>
    <scope>NUCLEOTIDE SEQUENCE</scope>
</reference>
<evidence type="ECO:0000313" key="1">
    <source>
        <dbReference type="EMBL" id="KKL15843.1"/>
    </source>
</evidence>
<feature type="non-terminal residue" evidence="1">
    <location>
        <position position="1"/>
    </location>
</feature>
<dbReference type="Gene3D" id="3.20.20.140">
    <property type="entry name" value="Metal-dependent hydrolases"/>
    <property type="match status" value="1"/>
</dbReference>
<dbReference type="SUPFAM" id="SSF51556">
    <property type="entry name" value="Metallo-dependent hydrolases"/>
    <property type="match status" value="1"/>
</dbReference>
<proteinExistence type="predicted"/>
<sequence length="148" mass="16598">GYEHSCKVVSQAFADPCRLARVLDCGATVIAAHCGTCALFDPVDYYPNFIRMMQRYDNLYGDTSIMTSLIRPGSLKRLSRESESIKARILHGSDYPFPPSRLPFLFRTGVLPQQRRNPLDMDLRIKRSFGFGSGYSSLVLELMGVEPG</sequence>
<name>A0A0F9DVG1_9ZZZZ</name>
<dbReference type="EMBL" id="LAZR01039906">
    <property type="protein sequence ID" value="KKL15843.1"/>
    <property type="molecule type" value="Genomic_DNA"/>
</dbReference>
<comment type="caution">
    <text evidence="1">The sequence shown here is derived from an EMBL/GenBank/DDBJ whole genome shotgun (WGS) entry which is preliminary data.</text>
</comment>